<keyword evidence="6 10" id="KW-0443">Lipid metabolism</keyword>
<feature type="transmembrane region" description="Helical" evidence="10">
    <location>
        <begin position="173"/>
        <end position="189"/>
    </location>
</feature>
<sequence>MKLYFPIIIIILIGYIFGCFQSSYIISKYFKKVDIRNLGNGNAGASNTVISLGWKWGVVVAILDIAKAIVSIFIIKVLIKNSFSNNSLPFYLYLNGLSVILGHNYPFYMSFKGGKGTASLIGMLIAIDYRIAIIGILSIILITIITDYIALGTIGLVILVIISTALFGYGTNAMLIAILIGLLSVYNHLPNINRILKKEEIGLRKTLKKDRAL</sequence>
<feature type="transmembrane region" description="Helical" evidence="10">
    <location>
        <begin position="56"/>
        <end position="78"/>
    </location>
</feature>
<dbReference type="GO" id="GO:0005886">
    <property type="term" value="C:plasma membrane"/>
    <property type="evidence" value="ECO:0007669"/>
    <property type="project" value="UniProtKB-SubCell"/>
</dbReference>
<comment type="pathway">
    <text evidence="10">Lipid metabolism; phospholipid metabolism.</text>
</comment>
<name>A0A9Q4FL79_9FIRM</name>
<evidence type="ECO:0000256" key="4">
    <source>
        <dbReference type="ARBA" id="ARBA00022692"/>
    </source>
</evidence>
<evidence type="ECO:0000256" key="2">
    <source>
        <dbReference type="ARBA" id="ARBA00022516"/>
    </source>
</evidence>
<comment type="caution">
    <text evidence="11">The sequence shown here is derived from an EMBL/GenBank/DDBJ whole genome shotgun (WGS) entry which is preliminary data.</text>
</comment>
<evidence type="ECO:0000256" key="8">
    <source>
        <dbReference type="ARBA" id="ARBA00023209"/>
    </source>
</evidence>
<keyword evidence="8 10" id="KW-0594">Phospholipid biosynthesis</keyword>
<keyword evidence="9 10" id="KW-1208">Phospholipid metabolism</keyword>
<evidence type="ECO:0000256" key="6">
    <source>
        <dbReference type="ARBA" id="ARBA00023098"/>
    </source>
</evidence>
<feature type="transmembrane region" description="Helical" evidence="10">
    <location>
        <begin position="148"/>
        <end position="167"/>
    </location>
</feature>
<dbReference type="SMART" id="SM01207">
    <property type="entry name" value="G3P_acyltransf"/>
    <property type="match status" value="1"/>
</dbReference>
<evidence type="ECO:0000313" key="11">
    <source>
        <dbReference type="EMBL" id="MCG4564339.1"/>
    </source>
</evidence>
<comment type="catalytic activity">
    <reaction evidence="10">
        <text>an acyl phosphate + sn-glycerol 3-phosphate = a 1-acyl-sn-glycero-3-phosphate + phosphate</text>
        <dbReference type="Rhea" id="RHEA:34075"/>
        <dbReference type="ChEBI" id="CHEBI:43474"/>
        <dbReference type="ChEBI" id="CHEBI:57597"/>
        <dbReference type="ChEBI" id="CHEBI:57970"/>
        <dbReference type="ChEBI" id="CHEBI:59918"/>
        <dbReference type="EC" id="2.3.1.275"/>
    </reaction>
</comment>
<keyword evidence="4 10" id="KW-0812">Transmembrane</keyword>
<keyword evidence="12" id="KW-1185">Reference proteome</keyword>
<dbReference type="GO" id="GO:0008654">
    <property type="term" value="P:phospholipid biosynthetic process"/>
    <property type="evidence" value="ECO:0007669"/>
    <property type="project" value="UniProtKB-UniRule"/>
</dbReference>
<evidence type="ECO:0000256" key="7">
    <source>
        <dbReference type="ARBA" id="ARBA00023136"/>
    </source>
</evidence>
<feature type="transmembrane region" description="Helical" evidence="10">
    <location>
        <begin position="7"/>
        <end position="26"/>
    </location>
</feature>
<keyword evidence="2 10" id="KW-0444">Lipid biosynthesis</keyword>
<dbReference type="Proteomes" id="UP001108123">
    <property type="component" value="Unassembled WGS sequence"/>
</dbReference>
<feature type="transmembrane region" description="Helical" evidence="10">
    <location>
        <begin position="90"/>
        <end position="108"/>
    </location>
</feature>
<evidence type="ECO:0000313" key="12">
    <source>
        <dbReference type="Proteomes" id="UP001108123"/>
    </source>
</evidence>
<gene>
    <name evidence="10" type="primary">plsY</name>
    <name evidence="11" type="ORF">L0P62_02650</name>
</gene>
<comment type="function">
    <text evidence="10">Catalyzes the transfer of an acyl group from acyl-phosphate (acyl-PO(4)) to glycerol-3-phosphate (G3P) to form lysophosphatidic acid (LPA). This enzyme utilizes acyl-phosphate as fatty acyl donor, but not acyl-CoA or acyl-ACP.</text>
</comment>
<dbReference type="Pfam" id="PF02660">
    <property type="entry name" value="G3P_acyltransf"/>
    <property type="match status" value="1"/>
</dbReference>
<dbReference type="EC" id="2.3.1.275" evidence="10"/>
<comment type="similarity">
    <text evidence="10">Belongs to the PlsY family.</text>
</comment>
<comment type="subcellular location">
    <subcellularLocation>
        <location evidence="10">Cell membrane</location>
        <topology evidence="10">Multi-pass membrane protein</topology>
    </subcellularLocation>
</comment>
<dbReference type="AlphaFoldDB" id="A0A9Q4FL79"/>
<evidence type="ECO:0000256" key="5">
    <source>
        <dbReference type="ARBA" id="ARBA00022989"/>
    </source>
</evidence>
<organism evidence="11 12">
    <name type="scientific">Anaerosalibacter bizertensis</name>
    <dbReference type="NCBI Taxonomy" id="932217"/>
    <lineage>
        <taxon>Bacteria</taxon>
        <taxon>Bacillati</taxon>
        <taxon>Bacillota</taxon>
        <taxon>Tissierellia</taxon>
        <taxon>Tissierellales</taxon>
        <taxon>Sporanaerobacteraceae</taxon>
        <taxon>Anaerosalibacter</taxon>
    </lineage>
</organism>
<keyword evidence="11" id="KW-0012">Acyltransferase</keyword>
<keyword evidence="7 10" id="KW-0472">Membrane</keyword>
<reference evidence="11" key="1">
    <citation type="submission" date="2022-01" db="EMBL/GenBank/DDBJ databases">
        <title>Collection of gut derived symbiotic bacterial strains cultured from healthy donors.</title>
        <authorList>
            <person name="Lin H."/>
            <person name="Kohout C."/>
            <person name="Waligurski E."/>
            <person name="Pamer E.G."/>
        </authorList>
    </citation>
    <scope>NUCLEOTIDE SEQUENCE</scope>
    <source>
        <strain evidence="11">MSK.14.39</strain>
    </source>
</reference>
<evidence type="ECO:0000256" key="9">
    <source>
        <dbReference type="ARBA" id="ARBA00023264"/>
    </source>
</evidence>
<dbReference type="RefSeq" id="WP_226808512.1">
    <property type="nucleotide sequence ID" value="NZ_JAJBNW010000071.1"/>
</dbReference>
<evidence type="ECO:0000256" key="1">
    <source>
        <dbReference type="ARBA" id="ARBA00022475"/>
    </source>
</evidence>
<accession>A0A9Q4FL79</accession>
<proteinExistence type="inferred from homology"/>
<keyword evidence="1 10" id="KW-1003">Cell membrane</keyword>
<protein>
    <recommendedName>
        <fullName evidence="10">Glycerol-3-phosphate acyltransferase</fullName>
    </recommendedName>
    <alternativeName>
        <fullName evidence="10">Acyl-PO4 G3P acyltransferase</fullName>
    </alternativeName>
    <alternativeName>
        <fullName evidence="10">Acyl-phosphate--glycerol-3-phosphate acyltransferase</fullName>
    </alternativeName>
    <alternativeName>
        <fullName evidence="10">G3P acyltransferase</fullName>
        <shortName evidence="10">GPAT</shortName>
        <ecNumber evidence="10">2.3.1.275</ecNumber>
    </alternativeName>
    <alternativeName>
        <fullName evidence="10">Lysophosphatidic acid synthase</fullName>
        <shortName evidence="10">LPA synthase</shortName>
    </alternativeName>
</protein>
<dbReference type="GO" id="GO:0043772">
    <property type="term" value="F:acyl-phosphate glycerol-3-phosphate acyltransferase activity"/>
    <property type="evidence" value="ECO:0007669"/>
    <property type="project" value="UniProtKB-UniRule"/>
</dbReference>
<dbReference type="HAMAP" id="MF_01043">
    <property type="entry name" value="PlsY"/>
    <property type="match status" value="1"/>
</dbReference>
<comment type="subunit">
    <text evidence="10">Probably interacts with PlsX.</text>
</comment>
<evidence type="ECO:0000256" key="10">
    <source>
        <dbReference type="HAMAP-Rule" id="MF_01043"/>
    </source>
</evidence>
<evidence type="ECO:0000256" key="3">
    <source>
        <dbReference type="ARBA" id="ARBA00022679"/>
    </source>
</evidence>
<keyword evidence="5 10" id="KW-1133">Transmembrane helix</keyword>
<dbReference type="PANTHER" id="PTHR30309:SF0">
    <property type="entry name" value="GLYCEROL-3-PHOSPHATE ACYLTRANSFERASE-RELATED"/>
    <property type="match status" value="1"/>
</dbReference>
<dbReference type="InterPro" id="IPR003811">
    <property type="entry name" value="G3P_acylTferase_PlsY"/>
</dbReference>
<keyword evidence="3 10" id="KW-0808">Transferase</keyword>
<dbReference type="PANTHER" id="PTHR30309">
    <property type="entry name" value="INNER MEMBRANE PROTEIN YGIH"/>
    <property type="match status" value="1"/>
</dbReference>
<dbReference type="EMBL" id="JAKNID010000005">
    <property type="protein sequence ID" value="MCG4564339.1"/>
    <property type="molecule type" value="Genomic_DNA"/>
</dbReference>